<dbReference type="Gene3D" id="3.10.50.40">
    <property type="match status" value="1"/>
</dbReference>
<evidence type="ECO:0000256" key="1">
    <source>
        <dbReference type="ARBA" id="ARBA00000971"/>
    </source>
</evidence>
<evidence type="ECO:0000313" key="11">
    <source>
        <dbReference type="Proteomes" id="UP001229355"/>
    </source>
</evidence>
<evidence type="ECO:0000256" key="7">
    <source>
        <dbReference type="ARBA" id="ARBA00031484"/>
    </source>
</evidence>
<evidence type="ECO:0000259" key="9">
    <source>
        <dbReference type="PROSITE" id="PS50198"/>
    </source>
</evidence>
<dbReference type="Pfam" id="PF13145">
    <property type="entry name" value="Rotamase_2"/>
    <property type="match status" value="1"/>
</dbReference>
<dbReference type="PANTHER" id="PTHR47245">
    <property type="entry name" value="PEPTIDYLPROLYL ISOMERASE"/>
    <property type="match status" value="1"/>
</dbReference>
<proteinExistence type="inferred from homology"/>
<evidence type="ECO:0000256" key="4">
    <source>
        <dbReference type="ARBA" id="ARBA00018370"/>
    </source>
</evidence>
<gene>
    <name evidence="10" type="ORF">PZN02_002758</name>
</gene>
<evidence type="ECO:0000313" key="10">
    <source>
        <dbReference type="EMBL" id="WEX86474.1"/>
    </source>
</evidence>
<dbReference type="GO" id="GO:0016853">
    <property type="term" value="F:isomerase activity"/>
    <property type="evidence" value="ECO:0007669"/>
    <property type="project" value="UniProtKB-KW"/>
</dbReference>
<dbReference type="PANTHER" id="PTHR47245:SF2">
    <property type="entry name" value="PEPTIDYL-PROLYL CIS-TRANS ISOMERASE HP_0175-RELATED"/>
    <property type="match status" value="1"/>
</dbReference>
<accession>A0ABY8D6H6</accession>
<dbReference type="RefSeq" id="WP_280658540.1">
    <property type="nucleotide sequence ID" value="NZ_CP120373.1"/>
</dbReference>
<feature type="domain" description="PpiC" evidence="9">
    <location>
        <begin position="135"/>
        <end position="229"/>
    </location>
</feature>
<dbReference type="EC" id="5.2.1.8" evidence="3"/>
<dbReference type="InterPro" id="IPR050245">
    <property type="entry name" value="PrsA_foldase"/>
</dbReference>
<evidence type="ECO:0000256" key="5">
    <source>
        <dbReference type="ARBA" id="ARBA00023110"/>
    </source>
</evidence>
<comment type="similarity">
    <text evidence="2">Belongs to the PpiC/parvulin rotamase family.</text>
</comment>
<evidence type="ECO:0000256" key="6">
    <source>
        <dbReference type="ARBA" id="ARBA00030642"/>
    </source>
</evidence>
<keyword evidence="11" id="KW-1185">Reference proteome</keyword>
<keyword evidence="8 10" id="KW-0413">Isomerase</keyword>
<name>A0ABY8D6H6_9HYPH</name>
<dbReference type="InterPro" id="IPR000297">
    <property type="entry name" value="PPIase_PpiC"/>
</dbReference>
<dbReference type="SUPFAM" id="SSF54534">
    <property type="entry name" value="FKBP-like"/>
    <property type="match status" value="1"/>
</dbReference>
<protein>
    <recommendedName>
        <fullName evidence="4">Parvulin-like PPIase</fullName>
        <ecNumber evidence="3">5.2.1.8</ecNumber>
    </recommendedName>
    <alternativeName>
        <fullName evidence="6">Peptidyl-prolyl cis-trans isomerase plp</fullName>
    </alternativeName>
    <alternativeName>
        <fullName evidence="7">Rotamase plp</fullName>
    </alternativeName>
</protein>
<organism evidence="10 11">
    <name type="scientific">Sinorhizobium garamanticum</name>
    <dbReference type="NCBI Taxonomy" id="680247"/>
    <lineage>
        <taxon>Bacteria</taxon>
        <taxon>Pseudomonadati</taxon>
        <taxon>Pseudomonadota</taxon>
        <taxon>Alphaproteobacteria</taxon>
        <taxon>Hyphomicrobiales</taxon>
        <taxon>Rhizobiaceae</taxon>
        <taxon>Sinorhizobium/Ensifer group</taxon>
        <taxon>Sinorhizobium</taxon>
    </lineage>
</organism>
<dbReference type="Proteomes" id="UP001229355">
    <property type="component" value="Chromosome 1"/>
</dbReference>
<dbReference type="InterPro" id="IPR046357">
    <property type="entry name" value="PPIase_dom_sf"/>
</dbReference>
<comment type="catalytic activity">
    <reaction evidence="1">
        <text>[protein]-peptidylproline (omega=180) = [protein]-peptidylproline (omega=0)</text>
        <dbReference type="Rhea" id="RHEA:16237"/>
        <dbReference type="Rhea" id="RHEA-COMP:10747"/>
        <dbReference type="Rhea" id="RHEA-COMP:10748"/>
        <dbReference type="ChEBI" id="CHEBI:83833"/>
        <dbReference type="ChEBI" id="CHEBI:83834"/>
        <dbReference type="EC" id="5.2.1.8"/>
    </reaction>
</comment>
<sequence>MKLLREPLLHFAVAGAGLFAVYAWIGGSGAEQATGMDEVQIGEGELRWVGETWARQWQREPSREELRGLLLDLLKEELLAREARELGLDRDDTVVRRRLAQKMTFLIEDTARVAEPQESELRAFYDAHQASFSRAGRISFEHVFFDRGKRRDAAADARRVLVNLAESDALAADEGDRLLIESDIRDADRDAVAAQFGQAFADAVFTLSSGEWSGPIESAYGLHLVRVYEATPGEVPPFEDVKAEVLDRWRNEQRRLVQERYFAELFGKYDIVADERIEALVGPLPGNVEPGDVRPTDMGLAR</sequence>
<dbReference type="EMBL" id="CP120373">
    <property type="protein sequence ID" value="WEX86474.1"/>
    <property type="molecule type" value="Genomic_DNA"/>
</dbReference>
<reference evidence="10 11" key="1">
    <citation type="submission" date="2023-03" db="EMBL/GenBank/DDBJ databases">
        <authorList>
            <person name="Kaur S."/>
            <person name="Espinosa-Saiz D."/>
            <person name="Velazquez E."/>
            <person name="Menendez E."/>
            <person name="diCenzo G.C."/>
        </authorList>
    </citation>
    <scope>NUCLEOTIDE SEQUENCE [LARGE SCALE GENOMIC DNA]</scope>
    <source>
        <strain evidence="10 11">LMG 24692</strain>
    </source>
</reference>
<evidence type="ECO:0000256" key="2">
    <source>
        <dbReference type="ARBA" id="ARBA00007656"/>
    </source>
</evidence>
<evidence type="ECO:0000256" key="3">
    <source>
        <dbReference type="ARBA" id="ARBA00013194"/>
    </source>
</evidence>
<keyword evidence="5 8" id="KW-0697">Rotamase</keyword>
<evidence type="ECO:0000256" key="8">
    <source>
        <dbReference type="PROSITE-ProRule" id="PRU00278"/>
    </source>
</evidence>
<dbReference type="PROSITE" id="PS50198">
    <property type="entry name" value="PPIC_PPIASE_2"/>
    <property type="match status" value="1"/>
</dbReference>